<comment type="caution">
    <text evidence="1">The sequence shown here is derived from an EMBL/GenBank/DDBJ whole genome shotgun (WGS) entry which is preliminary data.</text>
</comment>
<proteinExistence type="predicted"/>
<gene>
    <name evidence="1" type="ORF">CEXT_267011</name>
</gene>
<name>A0AAV4V8D3_CAEEX</name>
<evidence type="ECO:0000313" key="2">
    <source>
        <dbReference type="Proteomes" id="UP001054945"/>
    </source>
</evidence>
<accession>A0AAV4V8D3</accession>
<evidence type="ECO:0000313" key="1">
    <source>
        <dbReference type="EMBL" id="GIY66293.1"/>
    </source>
</evidence>
<dbReference type="Proteomes" id="UP001054945">
    <property type="component" value="Unassembled WGS sequence"/>
</dbReference>
<protein>
    <submittedName>
        <fullName evidence="1">Uncharacterized protein</fullName>
    </submittedName>
</protein>
<dbReference type="EMBL" id="BPLR01014106">
    <property type="protein sequence ID" value="GIY66293.1"/>
    <property type="molecule type" value="Genomic_DNA"/>
</dbReference>
<sequence>MCKASELISYYLLLNSFEHISLNEGGHIEHLSSTRHCSVLDTINNFTTCDRLQSQIFQDNRVVIRPTPWPPLLIRFPKIRKTGWTIDSSAGDVITPCPHPFSFNYRAMCLSNSGRILKTLLFSRKIGMLIGGVVVVTGKTRGHE</sequence>
<keyword evidence="2" id="KW-1185">Reference proteome</keyword>
<organism evidence="1 2">
    <name type="scientific">Caerostris extrusa</name>
    <name type="common">Bark spider</name>
    <name type="synonym">Caerostris bankana</name>
    <dbReference type="NCBI Taxonomy" id="172846"/>
    <lineage>
        <taxon>Eukaryota</taxon>
        <taxon>Metazoa</taxon>
        <taxon>Ecdysozoa</taxon>
        <taxon>Arthropoda</taxon>
        <taxon>Chelicerata</taxon>
        <taxon>Arachnida</taxon>
        <taxon>Araneae</taxon>
        <taxon>Araneomorphae</taxon>
        <taxon>Entelegynae</taxon>
        <taxon>Araneoidea</taxon>
        <taxon>Araneidae</taxon>
        <taxon>Caerostris</taxon>
    </lineage>
</organism>
<dbReference type="AlphaFoldDB" id="A0AAV4V8D3"/>
<reference evidence="1 2" key="1">
    <citation type="submission" date="2021-06" db="EMBL/GenBank/DDBJ databases">
        <title>Caerostris extrusa draft genome.</title>
        <authorList>
            <person name="Kono N."/>
            <person name="Arakawa K."/>
        </authorList>
    </citation>
    <scope>NUCLEOTIDE SEQUENCE [LARGE SCALE GENOMIC DNA]</scope>
</reference>